<evidence type="ECO:0000313" key="6">
    <source>
        <dbReference type="EMBL" id="ADY47671.1"/>
    </source>
</evidence>
<protein>
    <submittedName>
        <fullName evidence="6">Elongation factor 1-beta</fullName>
    </submittedName>
</protein>
<evidence type="ECO:0000256" key="1">
    <source>
        <dbReference type="ARBA" id="ARBA00007411"/>
    </source>
</evidence>
<dbReference type="PANTHER" id="PTHR11595:SF21">
    <property type="entry name" value="ELONGATION FACTOR 1-BETA"/>
    <property type="match status" value="1"/>
</dbReference>
<dbReference type="SUPFAM" id="SSF54984">
    <property type="entry name" value="eEF-1beta-like"/>
    <property type="match status" value="1"/>
</dbReference>
<sequence>MPKSTRMWPVGTNISPAIPTTKGQHGQWRAHLSKSTRRKRRQTKILICSDRTTKRRMKKKQESPLNVSRRTRKKAKKPAGIAKSNIIFDVKPWDDSIDVAEIEKKVRGIETDGLVWGTAKVLPIAYGINKLQICCVVEDEKVSSDWLEEQITGFEDLVQSVDVVARDVVADIRLRHSYNNIIDREGNAAHLMLTAG</sequence>
<feature type="domain" description="Translation elongation factor EF1B beta/delta subunit guanine nucleotide exchange" evidence="5">
    <location>
        <begin position="83"/>
        <end position="169"/>
    </location>
</feature>
<dbReference type="Gene3D" id="3.30.70.60">
    <property type="match status" value="1"/>
</dbReference>
<feature type="region of interest" description="Disordered" evidence="4">
    <location>
        <begin position="50"/>
        <end position="77"/>
    </location>
</feature>
<dbReference type="InterPro" id="IPR014038">
    <property type="entry name" value="EF1B_bsu/dsu_GNE"/>
</dbReference>
<evidence type="ECO:0000256" key="2">
    <source>
        <dbReference type="ARBA" id="ARBA00022768"/>
    </source>
</evidence>
<dbReference type="FunFam" id="3.30.70.60:FF:000001">
    <property type="entry name" value="Elongation factor 1-beta 1 like"/>
    <property type="match status" value="1"/>
</dbReference>
<keyword evidence="3" id="KW-0648">Protein biosynthesis</keyword>
<evidence type="ECO:0000256" key="3">
    <source>
        <dbReference type="ARBA" id="ARBA00022917"/>
    </source>
</evidence>
<evidence type="ECO:0000256" key="4">
    <source>
        <dbReference type="SAM" id="MobiDB-lite"/>
    </source>
</evidence>
<accession>F1LC17</accession>
<dbReference type="GO" id="GO:0003746">
    <property type="term" value="F:translation elongation factor activity"/>
    <property type="evidence" value="ECO:0007669"/>
    <property type="project" value="UniProtKB-KW"/>
</dbReference>
<dbReference type="CDD" id="cd00292">
    <property type="entry name" value="EF1B"/>
    <property type="match status" value="1"/>
</dbReference>
<dbReference type="GO" id="GO:0005853">
    <property type="term" value="C:eukaryotic translation elongation factor 1 complex"/>
    <property type="evidence" value="ECO:0007669"/>
    <property type="project" value="InterPro"/>
</dbReference>
<keyword evidence="2 6" id="KW-0251">Elongation factor</keyword>
<organism evidence="6">
    <name type="scientific">Ascaris suum</name>
    <name type="common">Pig roundworm</name>
    <name type="synonym">Ascaris lumbricoides</name>
    <dbReference type="NCBI Taxonomy" id="6253"/>
    <lineage>
        <taxon>Eukaryota</taxon>
        <taxon>Metazoa</taxon>
        <taxon>Ecdysozoa</taxon>
        <taxon>Nematoda</taxon>
        <taxon>Chromadorea</taxon>
        <taxon>Rhabditida</taxon>
        <taxon>Spirurina</taxon>
        <taxon>Ascaridomorpha</taxon>
        <taxon>Ascaridoidea</taxon>
        <taxon>Ascarididae</taxon>
        <taxon>Ascaris</taxon>
    </lineage>
</organism>
<feature type="region of interest" description="Disordered" evidence="4">
    <location>
        <begin position="1"/>
        <end position="27"/>
    </location>
</feature>
<dbReference type="InterPro" id="IPR049720">
    <property type="entry name" value="EF1B_bsu/dsu"/>
</dbReference>
<reference evidence="6" key="1">
    <citation type="journal article" date="2011" name="Genome Res.">
        <title>Deep small RNA sequencing from the nematode Ascaris reveals conservation, functional diversification, and novel developmental profiles.</title>
        <authorList>
            <person name="Wang J."/>
            <person name="Czech B."/>
            <person name="Crunk A."/>
            <person name="Wallace A."/>
            <person name="Mitreva M."/>
            <person name="Hannon G.J."/>
            <person name="Davis R.E."/>
        </authorList>
    </citation>
    <scope>NUCLEOTIDE SEQUENCE</scope>
</reference>
<comment type="similarity">
    <text evidence="1">Belongs to the EF-1-beta/EF-1-delta family.</text>
</comment>
<name>F1LC17_ASCSU</name>
<evidence type="ECO:0000259" key="5">
    <source>
        <dbReference type="SMART" id="SM00888"/>
    </source>
</evidence>
<dbReference type="GO" id="GO:0005085">
    <property type="term" value="F:guanyl-nucleotide exchange factor activity"/>
    <property type="evidence" value="ECO:0007669"/>
    <property type="project" value="TreeGrafter"/>
</dbReference>
<dbReference type="AlphaFoldDB" id="F1LC17"/>
<dbReference type="Pfam" id="PF00736">
    <property type="entry name" value="EF1_GNE"/>
    <property type="match status" value="1"/>
</dbReference>
<dbReference type="EMBL" id="JI177001">
    <property type="protein sequence ID" value="ADY47671.1"/>
    <property type="molecule type" value="mRNA"/>
</dbReference>
<dbReference type="SMART" id="SM00888">
    <property type="entry name" value="EF1_GNE"/>
    <property type="match status" value="1"/>
</dbReference>
<dbReference type="GO" id="GO:0005829">
    <property type="term" value="C:cytosol"/>
    <property type="evidence" value="ECO:0007669"/>
    <property type="project" value="TreeGrafter"/>
</dbReference>
<dbReference type="InterPro" id="IPR036219">
    <property type="entry name" value="eEF-1beta-like_sf"/>
</dbReference>
<proteinExistence type="evidence at transcript level"/>
<dbReference type="InterPro" id="IPR014717">
    <property type="entry name" value="Transl_elong_EF1B/ribsomal_bS6"/>
</dbReference>
<dbReference type="PANTHER" id="PTHR11595">
    <property type="entry name" value="EF-HAND AND COILED-COIL DOMAIN-CONTAINING FAMILY MEMBER"/>
    <property type="match status" value="1"/>
</dbReference>